<name>A0AAV8QP10_ENSVE</name>
<evidence type="ECO:0000256" key="6">
    <source>
        <dbReference type="ARBA" id="ARBA00022989"/>
    </source>
</evidence>
<evidence type="ECO:0008006" key="11">
    <source>
        <dbReference type="Google" id="ProtNLM"/>
    </source>
</evidence>
<feature type="transmembrane region" description="Helical" evidence="8">
    <location>
        <begin position="101"/>
        <end position="125"/>
    </location>
</feature>
<feature type="transmembrane region" description="Helical" evidence="8">
    <location>
        <begin position="285"/>
        <end position="305"/>
    </location>
</feature>
<evidence type="ECO:0000313" key="9">
    <source>
        <dbReference type="EMBL" id="KAJ8478544.1"/>
    </source>
</evidence>
<evidence type="ECO:0000256" key="2">
    <source>
        <dbReference type="ARBA" id="ARBA00004119"/>
    </source>
</evidence>
<organism evidence="9 10">
    <name type="scientific">Ensete ventricosum</name>
    <name type="common">Abyssinian banana</name>
    <name type="synonym">Musa ensete</name>
    <dbReference type="NCBI Taxonomy" id="4639"/>
    <lineage>
        <taxon>Eukaryota</taxon>
        <taxon>Viridiplantae</taxon>
        <taxon>Streptophyta</taxon>
        <taxon>Embryophyta</taxon>
        <taxon>Tracheophyta</taxon>
        <taxon>Spermatophyta</taxon>
        <taxon>Magnoliopsida</taxon>
        <taxon>Liliopsida</taxon>
        <taxon>Zingiberales</taxon>
        <taxon>Musaceae</taxon>
        <taxon>Ensete</taxon>
    </lineage>
</organism>
<dbReference type="InterPro" id="IPR002657">
    <property type="entry name" value="BilAc:Na_symport/Acr3"/>
</dbReference>
<evidence type="ECO:0000313" key="10">
    <source>
        <dbReference type="Proteomes" id="UP001222027"/>
    </source>
</evidence>
<evidence type="ECO:0000256" key="5">
    <source>
        <dbReference type="ARBA" id="ARBA00022692"/>
    </source>
</evidence>
<dbReference type="GO" id="GO:0009941">
    <property type="term" value="C:chloroplast envelope"/>
    <property type="evidence" value="ECO:0007669"/>
    <property type="project" value="UniProtKB-SubCell"/>
</dbReference>
<protein>
    <recommendedName>
        <fullName evidence="11">Sodium/metabolite cotransporter BASS1, chloroplastic</fullName>
    </recommendedName>
</protein>
<keyword evidence="10" id="KW-1185">Reference proteome</keyword>
<dbReference type="PANTHER" id="PTHR10361:SF66">
    <property type="entry name" value="OS12G0170300 PROTEIN"/>
    <property type="match status" value="1"/>
</dbReference>
<feature type="transmembrane region" description="Helical" evidence="8">
    <location>
        <begin position="131"/>
        <end position="150"/>
    </location>
</feature>
<dbReference type="EMBL" id="JAQQAF010000006">
    <property type="protein sequence ID" value="KAJ8478544.1"/>
    <property type="molecule type" value="Genomic_DNA"/>
</dbReference>
<evidence type="ECO:0000256" key="3">
    <source>
        <dbReference type="ARBA" id="ARBA00004141"/>
    </source>
</evidence>
<dbReference type="Pfam" id="PF01758">
    <property type="entry name" value="SBF"/>
    <property type="match status" value="1"/>
</dbReference>
<dbReference type="AlphaFoldDB" id="A0AAV8QP10"/>
<keyword evidence="5 8" id="KW-0812">Transmembrane</keyword>
<dbReference type="GO" id="GO:0016020">
    <property type="term" value="C:membrane"/>
    <property type="evidence" value="ECO:0007669"/>
    <property type="project" value="UniProtKB-SubCell"/>
</dbReference>
<dbReference type="PANTHER" id="PTHR10361">
    <property type="entry name" value="SODIUM-BILE ACID COTRANSPORTER"/>
    <property type="match status" value="1"/>
</dbReference>
<evidence type="ECO:0000256" key="4">
    <source>
        <dbReference type="ARBA" id="ARBA00006528"/>
    </source>
</evidence>
<evidence type="ECO:0000256" key="8">
    <source>
        <dbReference type="SAM" id="Phobius"/>
    </source>
</evidence>
<feature type="transmembrane region" description="Helical" evidence="8">
    <location>
        <begin position="325"/>
        <end position="352"/>
    </location>
</feature>
<reference evidence="9 10" key="1">
    <citation type="submission" date="2022-12" db="EMBL/GenBank/DDBJ databases">
        <title>Chromosome-scale assembly of the Ensete ventricosum genome.</title>
        <authorList>
            <person name="Dussert Y."/>
            <person name="Stocks J."/>
            <person name="Wendawek A."/>
            <person name="Woldeyes F."/>
            <person name="Nichols R.A."/>
            <person name="Borrell J.S."/>
        </authorList>
    </citation>
    <scope>NUCLEOTIDE SEQUENCE [LARGE SCALE GENOMIC DNA]</scope>
    <source>
        <strain evidence="10">cv. Maze</strain>
        <tissue evidence="9">Seeds</tissue>
    </source>
</reference>
<comment type="similarity">
    <text evidence="4">Belongs to the bile acid:sodium symporter (BASS) (TC 2.A.28) family.</text>
</comment>
<keyword evidence="6 8" id="KW-1133">Transmembrane helix</keyword>
<feature type="transmembrane region" description="Helical" evidence="8">
    <location>
        <begin position="162"/>
        <end position="182"/>
    </location>
</feature>
<sequence length="435" mass="46672">MIPGSDNDRHYLKGVRELQSPRVGLLCCFPVPPLSSMSLVCFRPLLFRHESRPALLLHRAPPRWCGFYRRPTRSTVRALSGSPDQAYPRPRRWEKVLTTAASLYPLYVTIGGAVACVNPSAFSWFVKRGPASYSFSLGFIMLATGLTLELKDLFALFRQRPFSILLGFVAQYTIMPALGVILSKAVGLPPSLSVGLILLACCPAGTASNVVTLIARGDVPLAIVMTICTTLAAVLLTPLLTKILAGTFVSVDAIKLSVSTLQVVVAPVLLGSYLQSAFPAIVKAIIPFAPLLAVLASSLLSSSVFSENVVRLRTSAMNGSGGSDIISEYMGVVILTVFLLHFAGFLLGYLSAAVCGMGEKQRRAISIEVGMQNCSLGVVLATSHFSSPLVALPPALSAIIMNIMGSSLGAVWRYWLPCEADNRELTQKNEDDVVI</sequence>
<keyword evidence="7 8" id="KW-0472">Membrane</keyword>
<evidence type="ECO:0000256" key="1">
    <source>
        <dbReference type="ARBA" id="ARBA00003198"/>
    </source>
</evidence>
<feature type="transmembrane region" description="Helical" evidence="8">
    <location>
        <begin position="194"/>
        <end position="214"/>
    </location>
</feature>
<dbReference type="InterPro" id="IPR038770">
    <property type="entry name" value="Na+/solute_symporter_sf"/>
</dbReference>
<comment type="caution">
    <text evidence="9">The sequence shown here is derived from an EMBL/GenBank/DDBJ whole genome shotgun (WGS) entry which is preliminary data.</text>
</comment>
<feature type="transmembrane region" description="Helical" evidence="8">
    <location>
        <begin position="221"/>
        <end position="241"/>
    </location>
</feature>
<dbReference type="InterPro" id="IPR004710">
    <property type="entry name" value="Bilac:Na_transpt"/>
</dbReference>
<evidence type="ECO:0000256" key="7">
    <source>
        <dbReference type="ARBA" id="ARBA00023136"/>
    </source>
</evidence>
<proteinExistence type="inferred from homology"/>
<dbReference type="Proteomes" id="UP001222027">
    <property type="component" value="Unassembled WGS sequence"/>
</dbReference>
<accession>A0AAV8QP10</accession>
<comment type="subcellular location">
    <subcellularLocation>
        <location evidence="3">Membrane</location>
        <topology evidence="3">Multi-pass membrane protein</topology>
    </subcellularLocation>
    <subcellularLocation>
        <location evidence="2">Plastid</location>
        <location evidence="2">Chloroplast envelope</location>
    </subcellularLocation>
</comment>
<dbReference type="Gene3D" id="1.20.1530.20">
    <property type="match status" value="1"/>
</dbReference>
<feature type="transmembrane region" description="Helical" evidence="8">
    <location>
        <begin position="253"/>
        <end position="273"/>
    </location>
</feature>
<comment type="function">
    <text evidence="1">May function as sodium-coupled metabolite transporter across the chloroplast envelope.</text>
</comment>
<gene>
    <name evidence="9" type="ORF">OPV22_022271</name>
</gene>